<dbReference type="RefSeq" id="WP_126377462.1">
    <property type="nucleotide sequence ID" value="NZ_AP017378.1"/>
</dbReference>
<proteinExistence type="predicted"/>
<dbReference type="Proteomes" id="UP000269883">
    <property type="component" value="Chromosome"/>
</dbReference>
<dbReference type="KEGG" id="dfl:DFE_1126"/>
<gene>
    <name evidence="1" type="ORF">DFE_1126</name>
</gene>
<reference evidence="1 2" key="1">
    <citation type="journal article" date="2018" name="Sci. Adv.">
        <title>Multi-heme cytochromes provide a pathway for survival in energy-limited environments.</title>
        <authorList>
            <person name="Deng X."/>
            <person name="Dohmae N."/>
            <person name="Nealson K.H."/>
            <person name="Hashimoto K."/>
            <person name="Okamoto A."/>
        </authorList>
    </citation>
    <scope>NUCLEOTIDE SEQUENCE [LARGE SCALE GENOMIC DNA]</scope>
    <source>
        <strain evidence="1 2">IS5</strain>
    </source>
</reference>
<evidence type="ECO:0000313" key="1">
    <source>
        <dbReference type="EMBL" id="BBD07852.1"/>
    </source>
</evidence>
<keyword evidence="2" id="KW-1185">Reference proteome</keyword>
<sequence>MADKKKPITPVKPAGMEIICFYTCPFCERDVPMMAPTQPTMARCDSCQNNFPVVPVDERGIRFFKMMTANGRAAVDSDFL</sequence>
<accession>A0A2Z6AX68</accession>
<name>A0A2Z6AX68_9BACT</name>
<protein>
    <submittedName>
        <fullName evidence="1">Uncharacterized protein</fullName>
    </submittedName>
</protein>
<evidence type="ECO:0000313" key="2">
    <source>
        <dbReference type="Proteomes" id="UP000269883"/>
    </source>
</evidence>
<dbReference type="EMBL" id="AP017378">
    <property type="protein sequence ID" value="BBD07852.1"/>
    <property type="molecule type" value="Genomic_DNA"/>
</dbReference>
<dbReference type="AlphaFoldDB" id="A0A2Z6AX68"/>
<dbReference type="OrthoDB" id="5459098at2"/>
<organism evidence="1 2">
    <name type="scientific">Desulfovibrio ferrophilus</name>
    <dbReference type="NCBI Taxonomy" id="241368"/>
    <lineage>
        <taxon>Bacteria</taxon>
        <taxon>Pseudomonadati</taxon>
        <taxon>Thermodesulfobacteriota</taxon>
        <taxon>Desulfovibrionia</taxon>
        <taxon>Desulfovibrionales</taxon>
        <taxon>Desulfovibrionaceae</taxon>
        <taxon>Desulfovibrio</taxon>
    </lineage>
</organism>